<dbReference type="FunFam" id="3.30.160.60:FF:000072">
    <property type="entry name" value="zinc finger protein 143 isoform X1"/>
    <property type="match status" value="2"/>
</dbReference>
<keyword evidence="7 13" id="KW-0863">Zinc-finger</keyword>
<feature type="domain" description="C2H2-type" evidence="15">
    <location>
        <begin position="422"/>
        <end position="449"/>
    </location>
</feature>
<gene>
    <name evidence="18" type="primary">LOC113217427</name>
</gene>
<dbReference type="GO" id="GO:0003677">
    <property type="term" value="F:DNA binding"/>
    <property type="evidence" value="ECO:0007669"/>
    <property type="project" value="UniProtKB-KW"/>
</dbReference>
<evidence type="ECO:0000259" key="15">
    <source>
        <dbReference type="PROSITE" id="PS50157"/>
    </source>
</evidence>
<dbReference type="InterPro" id="IPR036236">
    <property type="entry name" value="Znf_C2H2_sf"/>
</dbReference>
<keyword evidence="10" id="KW-0238">DNA-binding</keyword>
<dbReference type="GeneID" id="113217427"/>
<dbReference type="InterPro" id="IPR013087">
    <property type="entry name" value="Znf_C2H2_type"/>
</dbReference>
<dbReference type="RefSeq" id="XP_052125522.1">
    <property type="nucleotide sequence ID" value="XM_052269562.1"/>
</dbReference>
<keyword evidence="9" id="KW-0805">Transcription regulation</keyword>
<reference evidence="18" key="1">
    <citation type="submission" date="2025-08" db="UniProtKB">
        <authorList>
            <consortium name="RefSeq"/>
        </authorList>
    </citation>
    <scope>IDENTIFICATION</scope>
    <source>
        <tissue evidence="18">Whole organism</tissue>
    </source>
</reference>
<dbReference type="SMART" id="SM00355">
    <property type="entry name" value="ZnF_C2H2"/>
    <property type="match status" value="9"/>
</dbReference>
<evidence type="ECO:0000256" key="6">
    <source>
        <dbReference type="ARBA" id="ARBA00022737"/>
    </source>
</evidence>
<evidence type="ECO:0000259" key="16">
    <source>
        <dbReference type="PROSITE" id="PS50280"/>
    </source>
</evidence>
<evidence type="ECO:0000256" key="7">
    <source>
        <dbReference type="ARBA" id="ARBA00022771"/>
    </source>
</evidence>
<proteinExistence type="predicted"/>
<dbReference type="FunFam" id="3.30.160.60:FF:000774">
    <property type="entry name" value="Zinc finger protein"/>
    <property type="match status" value="2"/>
</dbReference>
<name>A0A9C6WRH5_FRAOC</name>
<evidence type="ECO:0000313" key="17">
    <source>
        <dbReference type="Proteomes" id="UP000504606"/>
    </source>
</evidence>
<dbReference type="GO" id="GO:0032259">
    <property type="term" value="P:methylation"/>
    <property type="evidence" value="ECO:0007669"/>
    <property type="project" value="UniProtKB-KW"/>
</dbReference>
<sequence length="590" mass="63930">MMSKQQPKKDNAVPVVSTRTRSTSASRTTRKNKREATSASTAAPEAPPAPRDPKSGVTRSTEPVLQDDEDDVIFCDDCQKDWPGDCPEHGPLLVIADTEVAVGRPDRALLTVPPQLVVLVSKIPGAGLGVWTRQAVPRRVRFGPYEGDTVPADQETGYGWEIYRAGKPTHCVDALDVTSSNWLRFVNCARHSGEQNLFPYQYKGKLYYRTTHDIPANTELLVWYGDSYAKDLGVDPEAYEDPAQLDQRALTGTFPCERCNLCFVSPLLLAQHHRCGACSAEIRRRRACAAPSGAVGGELGDGAAVASGGGDQGAAVPDKPHRCETCGAAFKREDDLQRHIRTHSAGAFLCERCNLCFVSPLLLAQHHRCGACPAEMKRRQRRRACATPGGVVGGELGDGAAAAAAAVAAGEDQGAAVLEKPHRCPTCAAAFKRKGDLQRHIRTHTGEKPHSCRICGAGFAQRGNLLTHMMIHTGEKLYGCQTCGAAFAESGHLRQHMRTHTGEKPYSCQTCGASFAESGDLRRHVRTHTGEKPYTCETCGAAFAQSGNLRKHMRTHTGEKPYVCQTCSASFAESGHLRNHMRTHTGKKSI</sequence>
<evidence type="ECO:0000256" key="14">
    <source>
        <dbReference type="SAM" id="MobiDB-lite"/>
    </source>
</evidence>
<keyword evidence="3" id="KW-0808">Transferase</keyword>
<dbReference type="Gene3D" id="2.170.270.10">
    <property type="entry name" value="SET domain"/>
    <property type="match status" value="1"/>
</dbReference>
<feature type="domain" description="C2H2-type" evidence="15">
    <location>
        <begin position="450"/>
        <end position="477"/>
    </location>
</feature>
<dbReference type="PANTHER" id="PTHR16515:SF66">
    <property type="entry name" value="C2H2-TYPE DOMAIN-CONTAINING PROTEIN"/>
    <property type="match status" value="1"/>
</dbReference>
<evidence type="ECO:0000256" key="2">
    <source>
        <dbReference type="ARBA" id="ARBA00022603"/>
    </source>
</evidence>
<evidence type="ECO:0000256" key="3">
    <source>
        <dbReference type="ARBA" id="ARBA00022679"/>
    </source>
</evidence>
<dbReference type="Proteomes" id="UP000504606">
    <property type="component" value="Unplaced"/>
</dbReference>
<evidence type="ECO:0000256" key="8">
    <source>
        <dbReference type="ARBA" id="ARBA00022833"/>
    </source>
</evidence>
<feature type="domain" description="C2H2-type" evidence="15">
    <location>
        <begin position="534"/>
        <end position="561"/>
    </location>
</feature>
<dbReference type="InterPro" id="IPR044417">
    <property type="entry name" value="PRDM7_9_PR-SET"/>
</dbReference>
<evidence type="ECO:0000256" key="11">
    <source>
        <dbReference type="ARBA" id="ARBA00023163"/>
    </source>
</evidence>
<dbReference type="SUPFAM" id="SSF57667">
    <property type="entry name" value="beta-beta-alpha zinc fingers"/>
    <property type="match status" value="4"/>
</dbReference>
<keyword evidence="5" id="KW-0479">Metal-binding</keyword>
<dbReference type="SUPFAM" id="SSF82199">
    <property type="entry name" value="SET domain"/>
    <property type="match status" value="1"/>
</dbReference>
<dbReference type="PROSITE" id="PS50280">
    <property type="entry name" value="SET"/>
    <property type="match status" value="1"/>
</dbReference>
<accession>A0A9C6WRH5</accession>
<dbReference type="GO" id="GO:0042054">
    <property type="term" value="F:histone methyltransferase activity"/>
    <property type="evidence" value="ECO:0007669"/>
    <property type="project" value="InterPro"/>
</dbReference>
<feature type="domain" description="C2H2-type" evidence="15">
    <location>
        <begin position="478"/>
        <end position="505"/>
    </location>
</feature>
<keyword evidence="8" id="KW-0862">Zinc</keyword>
<dbReference type="CDD" id="cd19193">
    <property type="entry name" value="PR-SET_PRDM7_9"/>
    <property type="match status" value="1"/>
</dbReference>
<dbReference type="FunFam" id="3.30.160.60:FF:000267">
    <property type="entry name" value="Zinc finger and BTB domain-containing 49"/>
    <property type="match status" value="1"/>
</dbReference>
<dbReference type="InterPro" id="IPR046341">
    <property type="entry name" value="SET_dom_sf"/>
</dbReference>
<dbReference type="PROSITE" id="PS50157">
    <property type="entry name" value="ZINC_FINGER_C2H2_2"/>
    <property type="match status" value="7"/>
</dbReference>
<feature type="domain" description="C2H2-type" evidence="15">
    <location>
        <begin position="562"/>
        <end position="589"/>
    </location>
</feature>
<feature type="compositionally biased region" description="Low complexity" evidence="14">
    <location>
        <begin position="17"/>
        <end position="27"/>
    </location>
</feature>
<keyword evidence="2" id="KW-0489">Methyltransferase</keyword>
<keyword evidence="6" id="KW-0677">Repeat</keyword>
<dbReference type="GO" id="GO:0005634">
    <property type="term" value="C:nucleus"/>
    <property type="evidence" value="ECO:0007669"/>
    <property type="project" value="UniProtKB-SubCell"/>
</dbReference>
<keyword evidence="17" id="KW-1185">Reference proteome</keyword>
<evidence type="ECO:0000256" key="10">
    <source>
        <dbReference type="ARBA" id="ARBA00023125"/>
    </source>
</evidence>
<dbReference type="Pfam" id="PF00096">
    <property type="entry name" value="zf-C2H2"/>
    <property type="match status" value="7"/>
</dbReference>
<evidence type="ECO:0000256" key="13">
    <source>
        <dbReference type="PROSITE-ProRule" id="PRU00042"/>
    </source>
</evidence>
<keyword evidence="11" id="KW-0804">Transcription</keyword>
<comment type="subcellular location">
    <subcellularLocation>
        <location evidence="1">Nucleus</location>
    </subcellularLocation>
</comment>
<dbReference type="SMART" id="SM00317">
    <property type="entry name" value="SET"/>
    <property type="match status" value="1"/>
</dbReference>
<dbReference type="AlphaFoldDB" id="A0A9C6WRH5"/>
<evidence type="ECO:0000256" key="9">
    <source>
        <dbReference type="ARBA" id="ARBA00023015"/>
    </source>
</evidence>
<evidence type="ECO:0000256" key="12">
    <source>
        <dbReference type="ARBA" id="ARBA00023242"/>
    </source>
</evidence>
<evidence type="ECO:0000313" key="18">
    <source>
        <dbReference type="RefSeq" id="XP_052125522.1"/>
    </source>
</evidence>
<evidence type="ECO:0000256" key="4">
    <source>
        <dbReference type="ARBA" id="ARBA00022691"/>
    </source>
</evidence>
<dbReference type="GO" id="GO:0008270">
    <property type="term" value="F:zinc ion binding"/>
    <property type="evidence" value="ECO:0007669"/>
    <property type="project" value="UniProtKB-KW"/>
</dbReference>
<feature type="domain" description="C2H2-type" evidence="15">
    <location>
        <begin position="321"/>
        <end position="344"/>
    </location>
</feature>
<dbReference type="FunFam" id="3.30.160.60:FF:002343">
    <property type="entry name" value="Zinc finger protein 33A"/>
    <property type="match status" value="1"/>
</dbReference>
<feature type="region of interest" description="Disordered" evidence="14">
    <location>
        <begin position="1"/>
        <end position="70"/>
    </location>
</feature>
<dbReference type="GO" id="GO:0008170">
    <property type="term" value="F:N-methyltransferase activity"/>
    <property type="evidence" value="ECO:0007669"/>
    <property type="project" value="UniProtKB-ARBA"/>
</dbReference>
<feature type="domain" description="SET" evidence="16">
    <location>
        <begin position="114"/>
        <end position="225"/>
    </location>
</feature>
<evidence type="ECO:0000256" key="5">
    <source>
        <dbReference type="ARBA" id="ARBA00022723"/>
    </source>
</evidence>
<organism evidence="17 18">
    <name type="scientific">Frankliniella occidentalis</name>
    <name type="common">Western flower thrips</name>
    <name type="synonym">Euthrips occidentalis</name>
    <dbReference type="NCBI Taxonomy" id="133901"/>
    <lineage>
        <taxon>Eukaryota</taxon>
        <taxon>Metazoa</taxon>
        <taxon>Ecdysozoa</taxon>
        <taxon>Arthropoda</taxon>
        <taxon>Hexapoda</taxon>
        <taxon>Insecta</taxon>
        <taxon>Pterygota</taxon>
        <taxon>Neoptera</taxon>
        <taxon>Paraneoptera</taxon>
        <taxon>Thysanoptera</taxon>
        <taxon>Terebrantia</taxon>
        <taxon>Thripoidea</taxon>
        <taxon>Thripidae</taxon>
        <taxon>Frankliniella</taxon>
    </lineage>
</organism>
<keyword evidence="12" id="KW-0539">Nucleus</keyword>
<dbReference type="PANTHER" id="PTHR16515">
    <property type="entry name" value="PR DOMAIN ZINC FINGER PROTEIN"/>
    <property type="match status" value="1"/>
</dbReference>
<dbReference type="FunFam" id="3.30.160.60:FF:000624">
    <property type="entry name" value="zinc finger protein 697"/>
    <property type="match status" value="1"/>
</dbReference>
<dbReference type="PROSITE" id="PS00028">
    <property type="entry name" value="ZINC_FINGER_C2H2_1"/>
    <property type="match status" value="7"/>
</dbReference>
<evidence type="ECO:0000256" key="1">
    <source>
        <dbReference type="ARBA" id="ARBA00004123"/>
    </source>
</evidence>
<dbReference type="Pfam" id="PF21549">
    <property type="entry name" value="PRDM2_PR"/>
    <property type="match status" value="1"/>
</dbReference>
<dbReference type="InterPro" id="IPR050331">
    <property type="entry name" value="Zinc_finger"/>
</dbReference>
<dbReference type="Gene3D" id="3.30.160.60">
    <property type="entry name" value="Classic Zinc Finger"/>
    <property type="match status" value="7"/>
</dbReference>
<dbReference type="InterPro" id="IPR001214">
    <property type="entry name" value="SET_dom"/>
</dbReference>
<dbReference type="GO" id="GO:0006355">
    <property type="term" value="P:regulation of DNA-templated transcription"/>
    <property type="evidence" value="ECO:0007669"/>
    <property type="project" value="UniProtKB-ARBA"/>
</dbReference>
<feature type="domain" description="C2H2-type" evidence="15">
    <location>
        <begin position="506"/>
        <end position="533"/>
    </location>
</feature>
<protein>
    <submittedName>
        <fullName evidence="18">Histone-lysine N-methyltransferase PRDM9-like isoform X4</fullName>
    </submittedName>
</protein>
<keyword evidence="4" id="KW-0949">S-adenosyl-L-methionine</keyword>
<dbReference type="GO" id="GO:0008757">
    <property type="term" value="F:S-adenosylmethionine-dependent methyltransferase activity"/>
    <property type="evidence" value="ECO:0007669"/>
    <property type="project" value="UniProtKB-ARBA"/>
</dbReference>